<proteinExistence type="predicted"/>
<dbReference type="PANTHER" id="PTHR43358:SF4">
    <property type="entry name" value="ALPHA_BETA HYDROLASE FOLD-1 DOMAIN-CONTAINING PROTEIN"/>
    <property type="match status" value="1"/>
</dbReference>
<gene>
    <name evidence="2" type="ORF">M9Y10_002288</name>
</gene>
<organism evidence="2 3">
    <name type="scientific">Tritrichomonas musculus</name>
    <dbReference type="NCBI Taxonomy" id="1915356"/>
    <lineage>
        <taxon>Eukaryota</taxon>
        <taxon>Metamonada</taxon>
        <taxon>Parabasalia</taxon>
        <taxon>Tritrichomonadida</taxon>
        <taxon>Tritrichomonadidae</taxon>
        <taxon>Tritrichomonas</taxon>
    </lineage>
</organism>
<dbReference type="InterPro" id="IPR029058">
    <property type="entry name" value="AB_hydrolase_fold"/>
</dbReference>
<keyword evidence="3" id="KW-1185">Reference proteome</keyword>
<dbReference type="Gene3D" id="3.40.50.1820">
    <property type="entry name" value="alpha/beta hydrolase"/>
    <property type="match status" value="2"/>
</dbReference>
<evidence type="ECO:0000313" key="2">
    <source>
        <dbReference type="EMBL" id="KAK8899965.1"/>
    </source>
</evidence>
<dbReference type="InterPro" id="IPR052920">
    <property type="entry name" value="DNA-binding_regulatory"/>
</dbReference>
<protein>
    <recommendedName>
        <fullName evidence="1">AB hydrolase-1 domain-containing protein</fullName>
    </recommendedName>
</protein>
<evidence type="ECO:0000259" key="1">
    <source>
        <dbReference type="Pfam" id="PF00561"/>
    </source>
</evidence>
<dbReference type="Pfam" id="PF00561">
    <property type="entry name" value="Abhydrolase_1"/>
    <property type="match status" value="1"/>
</dbReference>
<accession>A0ABR2L9D4</accession>
<comment type="caution">
    <text evidence="2">The sequence shown here is derived from an EMBL/GenBank/DDBJ whole genome shotgun (WGS) entry which is preliminary data.</text>
</comment>
<dbReference type="Proteomes" id="UP001470230">
    <property type="component" value="Unassembled WGS sequence"/>
</dbReference>
<sequence length="434" mass="49942">MRKVIDWIINNTISPPRCKYDLNNIVNIITDENNKVYVRKQIEILSNDVPLQCSLWYRHGSSPSKCTIYLHSAGMNQFEALNIVPYLVTEEISLFAFDFPGCGLSGGTYLPFDGSGPPHVLNCVKHLRQKESIEKFCLWGRSMGAAIALETVSLYSNEFACVVSDSSFCNLDELFKYQIKRKGCPKFLVASILKYFKKEVKNSYKQSNQLSKTSKKYSQKEKSRKRLIGKNRIRNFSEGDENYENLNNDNDNTNNYYFQNQNRDNSTNNPDFKFPLISVSKGETPLLIGHGKQDTFVPSIQGQKLFNSYGSMNKQFYVFDAVHFKSRPYYWYENAARFIYRHMSISARPRFYENVYGGSNLHIGEVESIIDNLFIHTVDSDYEVSDVLSDNAYSNNQKNNKHKVKISQDVDDNDEVFLSIGDNDDINNLDSIDD</sequence>
<dbReference type="InterPro" id="IPR000073">
    <property type="entry name" value="AB_hydrolase_1"/>
</dbReference>
<name>A0ABR2L9D4_9EUKA</name>
<dbReference type="SUPFAM" id="SSF53474">
    <property type="entry name" value="alpha/beta-Hydrolases"/>
    <property type="match status" value="1"/>
</dbReference>
<feature type="domain" description="AB hydrolase-1" evidence="1">
    <location>
        <begin position="78"/>
        <end position="319"/>
    </location>
</feature>
<reference evidence="2 3" key="1">
    <citation type="submission" date="2024-04" db="EMBL/GenBank/DDBJ databases">
        <title>Tritrichomonas musculus Genome.</title>
        <authorList>
            <person name="Alves-Ferreira E."/>
            <person name="Grigg M."/>
            <person name="Lorenzi H."/>
            <person name="Galac M."/>
        </authorList>
    </citation>
    <scope>NUCLEOTIDE SEQUENCE [LARGE SCALE GENOMIC DNA]</scope>
    <source>
        <strain evidence="2 3">EAF2021</strain>
    </source>
</reference>
<dbReference type="PANTHER" id="PTHR43358">
    <property type="entry name" value="ALPHA/BETA-HYDROLASE"/>
    <property type="match status" value="1"/>
</dbReference>
<evidence type="ECO:0000313" key="3">
    <source>
        <dbReference type="Proteomes" id="UP001470230"/>
    </source>
</evidence>
<dbReference type="EMBL" id="JAPFFF010000001">
    <property type="protein sequence ID" value="KAK8899965.1"/>
    <property type="molecule type" value="Genomic_DNA"/>
</dbReference>